<dbReference type="InterPro" id="IPR025381">
    <property type="entry name" value="DUF4296"/>
</dbReference>
<organism evidence="2 3">
    <name type="scientific">Psychroflexus salarius</name>
    <dbReference type="NCBI Taxonomy" id="1155689"/>
    <lineage>
        <taxon>Bacteria</taxon>
        <taxon>Pseudomonadati</taxon>
        <taxon>Bacteroidota</taxon>
        <taxon>Flavobacteriia</taxon>
        <taxon>Flavobacteriales</taxon>
        <taxon>Flavobacteriaceae</taxon>
        <taxon>Psychroflexus</taxon>
    </lineage>
</organism>
<evidence type="ECO:0000259" key="1">
    <source>
        <dbReference type="Pfam" id="PF14129"/>
    </source>
</evidence>
<dbReference type="Pfam" id="PF14129">
    <property type="entry name" value="DUF4296"/>
    <property type="match status" value="1"/>
</dbReference>
<feature type="domain" description="DUF4296" evidence="1">
    <location>
        <begin position="36"/>
        <end position="118"/>
    </location>
</feature>
<dbReference type="Proteomes" id="UP000184462">
    <property type="component" value="Unassembled WGS sequence"/>
</dbReference>
<proteinExistence type="predicted"/>
<dbReference type="EMBL" id="FQTW01000006">
    <property type="protein sequence ID" value="SHE81688.1"/>
    <property type="molecule type" value="Genomic_DNA"/>
</dbReference>
<name>A0A1M4WKD6_9FLAO</name>
<sequence length="154" mass="18287">MINREFKLHLSVKIAFFGILLFNLLACQDTYEVKEPDELISQQKMIDIIEDMMLMDAAKNISKRQFRVNDIRLYDVIKTKYDIDSTRLRQNLEYYNQQFEVNIVIYDSVKARLQRKKTNVDSIAKVKDSIKMFNIDQNKKRQDSIKNAKVSIKN</sequence>
<accession>A0A1M4WKD6</accession>
<evidence type="ECO:0000313" key="3">
    <source>
        <dbReference type="Proteomes" id="UP000184462"/>
    </source>
</evidence>
<reference evidence="2 3" key="1">
    <citation type="submission" date="2016-11" db="EMBL/GenBank/DDBJ databases">
        <authorList>
            <person name="Jaros S."/>
            <person name="Januszkiewicz K."/>
            <person name="Wedrychowicz H."/>
        </authorList>
    </citation>
    <scope>NUCLEOTIDE SEQUENCE [LARGE SCALE GENOMIC DNA]</scope>
    <source>
        <strain evidence="2 3">DSM 25661</strain>
    </source>
</reference>
<dbReference type="AlphaFoldDB" id="A0A1M4WKD6"/>
<protein>
    <recommendedName>
        <fullName evidence="1">DUF4296 domain-containing protein</fullName>
    </recommendedName>
</protein>
<gene>
    <name evidence="2" type="ORF">SAMN05444278_10642</name>
</gene>
<dbReference type="STRING" id="1155689.SAMN05444278_10642"/>
<keyword evidence="3" id="KW-1185">Reference proteome</keyword>
<evidence type="ECO:0000313" key="2">
    <source>
        <dbReference type="EMBL" id="SHE81688.1"/>
    </source>
</evidence>